<reference evidence="1" key="1">
    <citation type="submission" date="2021-06" db="EMBL/GenBank/DDBJ databases">
        <authorList>
            <person name="Kallberg Y."/>
            <person name="Tangrot J."/>
            <person name="Rosling A."/>
        </authorList>
    </citation>
    <scope>NUCLEOTIDE SEQUENCE</scope>
    <source>
        <strain evidence="1">28 12/20/2015</strain>
    </source>
</reference>
<feature type="non-terminal residue" evidence="1">
    <location>
        <position position="1"/>
    </location>
</feature>
<sequence>YFMILGGDYDLLSLHFLSYMIDYVSSYCVEYFGIKRCNDLNTSSVVIYFICIGISLIYLAFYLAPRIGLKKVYQDINNLREKWVYDYLLIPNYIVIIILTVYPAIVSGYLLSTNSQTTQIVFAISSISLSRLVEHFGDSEPKKINTAISFYLNCNDEHDPKEMLIYQINRLKSIQEQKSKLFEEVIEELQNLKR</sequence>
<name>A0ACA9P7R6_9GLOM</name>
<dbReference type="Proteomes" id="UP000789366">
    <property type="component" value="Unassembled WGS sequence"/>
</dbReference>
<gene>
    <name evidence="1" type="ORF">SPELUC_LOCUS11046</name>
</gene>
<evidence type="ECO:0000313" key="2">
    <source>
        <dbReference type="Proteomes" id="UP000789366"/>
    </source>
</evidence>
<dbReference type="EMBL" id="CAJVPW010022202">
    <property type="protein sequence ID" value="CAG8696505.1"/>
    <property type="molecule type" value="Genomic_DNA"/>
</dbReference>
<protein>
    <submittedName>
        <fullName evidence="1">1453_t:CDS:1</fullName>
    </submittedName>
</protein>
<proteinExistence type="predicted"/>
<evidence type="ECO:0000313" key="1">
    <source>
        <dbReference type="EMBL" id="CAG8696505.1"/>
    </source>
</evidence>
<keyword evidence="2" id="KW-1185">Reference proteome</keyword>
<accession>A0ACA9P7R6</accession>
<organism evidence="1 2">
    <name type="scientific">Cetraspora pellucida</name>
    <dbReference type="NCBI Taxonomy" id="1433469"/>
    <lineage>
        <taxon>Eukaryota</taxon>
        <taxon>Fungi</taxon>
        <taxon>Fungi incertae sedis</taxon>
        <taxon>Mucoromycota</taxon>
        <taxon>Glomeromycotina</taxon>
        <taxon>Glomeromycetes</taxon>
        <taxon>Diversisporales</taxon>
        <taxon>Gigasporaceae</taxon>
        <taxon>Cetraspora</taxon>
    </lineage>
</organism>
<comment type="caution">
    <text evidence="1">The sequence shown here is derived from an EMBL/GenBank/DDBJ whole genome shotgun (WGS) entry which is preliminary data.</text>
</comment>